<protein>
    <submittedName>
        <fullName evidence="1">Uncharacterized protein</fullName>
    </submittedName>
</protein>
<dbReference type="AlphaFoldDB" id="A0A4Y2MDT9"/>
<reference evidence="1 2" key="1">
    <citation type="journal article" date="2019" name="Sci. Rep.">
        <title>Orb-weaving spider Araneus ventricosus genome elucidates the spidroin gene catalogue.</title>
        <authorList>
            <person name="Kono N."/>
            <person name="Nakamura H."/>
            <person name="Ohtoshi R."/>
            <person name="Moran D.A.P."/>
            <person name="Shinohara A."/>
            <person name="Yoshida Y."/>
            <person name="Fujiwara M."/>
            <person name="Mori M."/>
            <person name="Tomita M."/>
            <person name="Arakawa K."/>
        </authorList>
    </citation>
    <scope>NUCLEOTIDE SEQUENCE [LARGE SCALE GENOMIC DNA]</scope>
</reference>
<gene>
    <name evidence="1" type="ORF">AVEN_139271_1</name>
</gene>
<evidence type="ECO:0000313" key="1">
    <source>
        <dbReference type="EMBL" id="GBN24809.1"/>
    </source>
</evidence>
<dbReference type="EMBL" id="BGPR01007167">
    <property type="protein sequence ID" value="GBN24809.1"/>
    <property type="molecule type" value="Genomic_DNA"/>
</dbReference>
<accession>A0A4Y2MDT9</accession>
<keyword evidence="2" id="KW-1185">Reference proteome</keyword>
<organism evidence="1 2">
    <name type="scientific">Araneus ventricosus</name>
    <name type="common">Orbweaver spider</name>
    <name type="synonym">Epeira ventricosa</name>
    <dbReference type="NCBI Taxonomy" id="182803"/>
    <lineage>
        <taxon>Eukaryota</taxon>
        <taxon>Metazoa</taxon>
        <taxon>Ecdysozoa</taxon>
        <taxon>Arthropoda</taxon>
        <taxon>Chelicerata</taxon>
        <taxon>Arachnida</taxon>
        <taxon>Araneae</taxon>
        <taxon>Araneomorphae</taxon>
        <taxon>Entelegynae</taxon>
        <taxon>Araneoidea</taxon>
        <taxon>Araneidae</taxon>
        <taxon>Araneus</taxon>
    </lineage>
</organism>
<proteinExistence type="predicted"/>
<dbReference type="Proteomes" id="UP000499080">
    <property type="component" value="Unassembled WGS sequence"/>
</dbReference>
<sequence length="135" mass="15179">MEFSLVILTSRVGATRNQFWDGSRHFEPRSNDNKMVRLFGCGRAGSGVHAFSTLCPFKTDEVTLVVIAQYNITLQKPSAVKVVGCRPAPVMFSKWPEFRKELEDGSRKDPPDDVQTRFTSVVSSPSFTEIPRKLI</sequence>
<comment type="caution">
    <text evidence="1">The sequence shown here is derived from an EMBL/GenBank/DDBJ whole genome shotgun (WGS) entry which is preliminary data.</text>
</comment>
<name>A0A4Y2MDT9_ARAVE</name>
<evidence type="ECO:0000313" key="2">
    <source>
        <dbReference type="Proteomes" id="UP000499080"/>
    </source>
</evidence>